<proteinExistence type="predicted"/>
<accession>A0ABT3BP32</accession>
<dbReference type="Proteomes" id="UP001207252">
    <property type="component" value="Unassembled WGS sequence"/>
</dbReference>
<organism evidence="2 3">
    <name type="scientific">Ureaplasma zalophigenitalium</name>
    <dbReference type="NCBI Taxonomy" id="907723"/>
    <lineage>
        <taxon>Bacteria</taxon>
        <taxon>Bacillati</taxon>
        <taxon>Mycoplasmatota</taxon>
        <taxon>Mycoplasmoidales</taxon>
        <taxon>Mycoplasmoidaceae</taxon>
        <taxon>Ureaplasma</taxon>
    </lineage>
</organism>
<evidence type="ECO:0000259" key="1">
    <source>
        <dbReference type="Pfam" id="PF13276"/>
    </source>
</evidence>
<protein>
    <submittedName>
        <fullName evidence="2">IS3 family transposase</fullName>
    </submittedName>
</protein>
<reference evidence="2 3" key="1">
    <citation type="journal article" date="2020" name="Int. J. Syst. Evol. Microbiol.">
        <title>Ureaplasma miroungigenitalium sp. nov. isolated from northern elephant seals (Mirounga angustirostris) and Ureaplasma zalophigenitalium sp. nov. isolated from California sea lions (Zalophus californianus).</title>
        <authorList>
            <person name="Volokhov D.V."/>
            <person name="Gulland F.M."/>
            <person name="Gao Y."/>
            <person name="Chizhikov V.E."/>
        </authorList>
    </citation>
    <scope>NUCLEOTIDE SEQUENCE [LARGE SCALE GENOMIC DNA]</scope>
    <source>
        <strain evidence="2 3">CSL7644-GEN</strain>
    </source>
</reference>
<comment type="caution">
    <text evidence="2">The sequence shown here is derived from an EMBL/GenBank/DDBJ whole genome shotgun (WGS) entry which is preliminary data.</text>
</comment>
<dbReference type="Pfam" id="PF13276">
    <property type="entry name" value="HTH_21"/>
    <property type="match status" value="1"/>
</dbReference>
<sequence>MSEKCHLSQLECESIGLNHETHSLWEQEHVCQAILQFRHHKCCLTKYDVIHQLVEKHNLPLTKLIKLFDNVNISGYYKWLKKKYPEDGQYCLKNRNKQLIKKIYDNHPKHIGCRKIANILKEQHNIKLNYKTINQYMNAMCLTRVHKKQTHK</sequence>
<keyword evidence="3" id="KW-1185">Reference proteome</keyword>
<evidence type="ECO:0000313" key="2">
    <source>
        <dbReference type="EMBL" id="MCV3754005.1"/>
    </source>
</evidence>
<name>A0ABT3BP32_9BACT</name>
<dbReference type="EMBL" id="JAOXHJ010000002">
    <property type="protein sequence ID" value="MCV3754005.1"/>
    <property type="molecule type" value="Genomic_DNA"/>
</dbReference>
<evidence type="ECO:0000313" key="3">
    <source>
        <dbReference type="Proteomes" id="UP001207252"/>
    </source>
</evidence>
<dbReference type="InterPro" id="IPR025948">
    <property type="entry name" value="HTH-like_dom"/>
</dbReference>
<feature type="domain" description="HTH-like" evidence="1">
    <location>
        <begin position="93"/>
        <end position="148"/>
    </location>
</feature>
<dbReference type="RefSeq" id="WP_263817809.1">
    <property type="nucleotide sequence ID" value="NZ_JAOXHJ010000002.1"/>
</dbReference>
<gene>
    <name evidence="2" type="ORF">OF365_01320</name>
</gene>